<evidence type="ECO:0000313" key="3">
    <source>
        <dbReference type="EMBL" id="AWU97323.1"/>
    </source>
</evidence>
<keyword evidence="1" id="KW-0479">Metal-binding</keyword>
<dbReference type="EMBL" id="CP029833">
    <property type="protein sequence ID" value="AWU97323.1"/>
    <property type="molecule type" value="Genomic_DNA"/>
</dbReference>
<dbReference type="Pfam" id="PF00403">
    <property type="entry name" value="HMA"/>
    <property type="match status" value="1"/>
</dbReference>
<organism evidence="3 4">
    <name type="scientific">Azospirillum ramasamyi</name>
    <dbReference type="NCBI Taxonomy" id="682998"/>
    <lineage>
        <taxon>Bacteria</taxon>
        <taxon>Pseudomonadati</taxon>
        <taxon>Pseudomonadota</taxon>
        <taxon>Alphaproteobacteria</taxon>
        <taxon>Rhodospirillales</taxon>
        <taxon>Azospirillaceae</taxon>
        <taxon>Azospirillum</taxon>
    </lineage>
</organism>
<dbReference type="InterPro" id="IPR006121">
    <property type="entry name" value="HMA_dom"/>
</dbReference>
<reference evidence="3 4" key="1">
    <citation type="submission" date="2018-06" db="EMBL/GenBank/DDBJ databases">
        <title>Complete genome sequencing of Azospirillum sp. M2T2B2.</title>
        <authorList>
            <person name="Heo J."/>
            <person name="Kim S.-J."/>
            <person name="Kwon S.-W."/>
            <person name="Anandham R."/>
        </authorList>
    </citation>
    <scope>NUCLEOTIDE SEQUENCE [LARGE SCALE GENOMIC DNA]</scope>
    <source>
        <strain evidence="3 4">M2T2B2</strain>
        <plasmid evidence="3 4">unnamed3</plasmid>
    </source>
</reference>
<dbReference type="PRINTS" id="PR00944">
    <property type="entry name" value="CUEXPORT"/>
</dbReference>
<dbReference type="InterPro" id="IPR000428">
    <property type="entry name" value="Cu-bd"/>
</dbReference>
<keyword evidence="3" id="KW-0614">Plasmid</keyword>
<proteinExistence type="predicted"/>
<dbReference type="AlphaFoldDB" id="A0A2U9SEM8"/>
<sequence length="66" mass="6961">MLTLKVSGMSCGHCAQTVTKAVEALPSVERALVDLQEGRVTVEGNADESAIRQAIEDAGYEVQGRA</sequence>
<dbReference type="PROSITE" id="PS01047">
    <property type="entry name" value="HMA_1"/>
    <property type="match status" value="1"/>
</dbReference>
<dbReference type="KEGG" id="azm:DM194_23900"/>
<keyword evidence="4" id="KW-1185">Reference proteome</keyword>
<dbReference type="OrthoDB" id="9801832at2"/>
<name>A0A2U9SEM8_9PROT</name>
<feature type="domain" description="HMA" evidence="2">
    <location>
        <begin position="1"/>
        <end position="63"/>
    </location>
</feature>
<evidence type="ECO:0000256" key="1">
    <source>
        <dbReference type="ARBA" id="ARBA00022723"/>
    </source>
</evidence>
<gene>
    <name evidence="3" type="ORF">DM194_23900</name>
</gene>
<dbReference type="InterPro" id="IPR017969">
    <property type="entry name" value="Heavy-metal-associated_CS"/>
</dbReference>
<dbReference type="CDD" id="cd00371">
    <property type="entry name" value="HMA"/>
    <property type="match status" value="1"/>
</dbReference>
<evidence type="ECO:0000313" key="4">
    <source>
        <dbReference type="Proteomes" id="UP000249605"/>
    </source>
</evidence>
<dbReference type="InterPro" id="IPR036163">
    <property type="entry name" value="HMA_dom_sf"/>
</dbReference>
<dbReference type="SUPFAM" id="SSF55008">
    <property type="entry name" value="HMA, heavy metal-associated domain"/>
    <property type="match status" value="1"/>
</dbReference>
<protein>
    <submittedName>
        <fullName evidence="3">Heavy metal transporter</fullName>
    </submittedName>
</protein>
<dbReference type="Gene3D" id="3.30.70.100">
    <property type="match status" value="1"/>
</dbReference>
<dbReference type="GO" id="GO:0006825">
    <property type="term" value="P:copper ion transport"/>
    <property type="evidence" value="ECO:0007669"/>
    <property type="project" value="InterPro"/>
</dbReference>
<dbReference type="RefSeq" id="WP_111070048.1">
    <property type="nucleotide sequence ID" value="NZ_CP029833.1"/>
</dbReference>
<geneLocation type="plasmid" evidence="3 4">
    <name>unnamed3</name>
</geneLocation>
<dbReference type="Proteomes" id="UP000249605">
    <property type="component" value="Plasmid unnamed3"/>
</dbReference>
<dbReference type="GO" id="GO:0005507">
    <property type="term" value="F:copper ion binding"/>
    <property type="evidence" value="ECO:0007669"/>
    <property type="project" value="InterPro"/>
</dbReference>
<dbReference type="PROSITE" id="PS50846">
    <property type="entry name" value="HMA_2"/>
    <property type="match status" value="1"/>
</dbReference>
<evidence type="ECO:0000259" key="2">
    <source>
        <dbReference type="PROSITE" id="PS50846"/>
    </source>
</evidence>
<accession>A0A2U9SEM8</accession>